<keyword evidence="2" id="KW-1185">Reference proteome</keyword>
<proteinExistence type="predicted"/>
<gene>
    <name evidence="1" type="primary">76</name>
    <name evidence="1" type="ORF">PBI_TEAMOCIL_76</name>
</gene>
<organism evidence="1 2">
    <name type="scientific">Microbacterium phage Teamocil</name>
    <dbReference type="NCBI Taxonomy" id="2656554"/>
    <lineage>
        <taxon>Viruses</taxon>
        <taxon>Duplodnaviria</taxon>
        <taxon>Heunggongvirae</taxon>
        <taxon>Uroviricota</taxon>
        <taxon>Caudoviricetes</taxon>
        <taxon>Hodgkinviridae</taxon>
        <taxon>Metamorphoovirus</taxon>
        <taxon>Metamorphoovirus teamocil</taxon>
    </lineage>
</organism>
<reference evidence="1 2" key="1">
    <citation type="submission" date="2019-10" db="EMBL/GenBank/DDBJ databases">
        <authorList>
            <person name="Aull H.A."/>
            <person name="Lauer M.J."/>
            <person name="Garlena R.A."/>
            <person name="Russell D.A."/>
            <person name="Pope W.H."/>
            <person name="Jacobs-Sera D."/>
            <person name="Hatfull G.F."/>
        </authorList>
    </citation>
    <scope>NUCLEOTIDE SEQUENCE [LARGE SCALE GENOMIC DNA]</scope>
</reference>
<evidence type="ECO:0000313" key="2">
    <source>
        <dbReference type="Proteomes" id="UP000424425"/>
    </source>
</evidence>
<evidence type="ECO:0000313" key="1">
    <source>
        <dbReference type="EMBL" id="QGJ97024.1"/>
    </source>
</evidence>
<dbReference type="Proteomes" id="UP000424425">
    <property type="component" value="Segment"/>
</dbReference>
<name>A0A649VXT4_9CAUD</name>
<dbReference type="RefSeq" id="YP_010752104.1">
    <property type="nucleotide sequence ID" value="NC_073376.1"/>
</dbReference>
<dbReference type="Pfam" id="PF19563">
    <property type="entry name" value="DUF6085"/>
    <property type="match status" value="1"/>
</dbReference>
<dbReference type="InterPro" id="IPR045731">
    <property type="entry name" value="DUF6085"/>
</dbReference>
<accession>A0A649VXT4</accession>
<protein>
    <submittedName>
        <fullName evidence="1">Uncharacterized protein</fullName>
    </submittedName>
</protein>
<dbReference type="GeneID" id="80005776"/>
<dbReference type="KEGG" id="vg:80005776"/>
<sequence length="115" mass="12575">MSRLADLIYEALGDAPSDHIVTKSAAREVADHVARALVQAEGGESHYVSVERSSWTIQHPLPERFEPDGPESLMECRFNALISAAMAGGAMFDGLHRVWIDRGVLQWEEVDGGEG</sequence>
<dbReference type="EMBL" id="MN586059">
    <property type="protein sequence ID" value="QGJ97024.1"/>
    <property type="molecule type" value="Genomic_DNA"/>
</dbReference>